<dbReference type="RefSeq" id="WP_369314122.1">
    <property type="nucleotide sequence ID" value="NZ_JBEHZE010000001.1"/>
</dbReference>
<accession>A0ABV3Z5N8</accession>
<protein>
    <submittedName>
        <fullName evidence="3">Alpha/beta hydrolase</fullName>
    </submittedName>
</protein>
<dbReference type="EMBL" id="JBEHZE010000001">
    <property type="protein sequence ID" value="MEX6634132.1"/>
    <property type="molecule type" value="Genomic_DNA"/>
</dbReference>
<dbReference type="Pfam" id="PF00561">
    <property type="entry name" value="Abhydrolase_1"/>
    <property type="match status" value="1"/>
</dbReference>
<sequence>MREVTHKIDANGLSHFVRDSGDDDAPVAILLHGFPDSSAVWGKVTPLLVAAGFRVIAPDLRGFGHTDMAHKVSDYDIATGSVPDILALMDALEISNAHIVGHDFGAPVAWTLAAQHPTRYKTLTAISVGHMRAFLDAGAEQKWRSLYMVFHQLLGLCEAAYRFNNWALLRKHWSAHGDINEAIDLLGRPGRLTAGLNWYRANASLKRMIFTPPVGSLGEEIVSIPTLGIWSAGEKYLTEQQMIASAKYVDAPWRYEKIENASHWISYDAPEALAQIMMQHWRLHA</sequence>
<dbReference type="PANTHER" id="PTHR43329">
    <property type="entry name" value="EPOXIDE HYDROLASE"/>
    <property type="match status" value="1"/>
</dbReference>
<comment type="caution">
    <text evidence="3">The sequence shown here is derived from an EMBL/GenBank/DDBJ whole genome shotgun (WGS) entry which is preliminary data.</text>
</comment>
<keyword evidence="4" id="KW-1185">Reference proteome</keyword>
<dbReference type="InterPro" id="IPR029058">
    <property type="entry name" value="AB_hydrolase_fold"/>
</dbReference>
<keyword evidence="1 3" id="KW-0378">Hydrolase</keyword>
<reference evidence="3 4" key="1">
    <citation type="submission" date="2024-05" db="EMBL/GenBank/DDBJ databases">
        <title>Three bacterial strains, DH-69, EH-24, and ECK-19 isolated from coastal sediments.</title>
        <authorList>
            <person name="Ye Y.-Q."/>
            <person name="Du Z.-J."/>
        </authorList>
    </citation>
    <scope>NUCLEOTIDE SEQUENCE [LARGE SCALE GENOMIC DNA]</scope>
    <source>
        <strain evidence="3 4">ECK-19</strain>
    </source>
</reference>
<evidence type="ECO:0000256" key="1">
    <source>
        <dbReference type="ARBA" id="ARBA00022801"/>
    </source>
</evidence>
<dbReference type="PRINTS" id="PR00111">
    <property type="entry name" value="ABHYDROLASE"/>
</dbReference>
<feature type="domain" description="AB hydrolase-1" evidence="2">
    <location>
        <begin position="29"/>
        <end position="269"/>
    </location>
</feature>
<dbReference type="InterPro" id="IPR000639">
    <property type="entry name" value="Epox_hydrolase-like"/>
</dbReference>
<evidence type="ECO:0000313" key="3">
    <source>
        <dbReference type="EMBL" id="MEX6634132.1"/>
    </source>
</evidence>
<organism evidence="3 4">
    <name type="scientific">Hyphococcus lacteus</name>
    <dbReference type="NCBI Taxonomy" id="3143536"/>
    <lineage>
        <taxon>Bacteria</taxon>
        <taxon>Pseudomonadati</taxon>
        <taxon>Pseudomonadota</taxon>
        <taxon>Alphaproteobacteria</taxon>
        <taxon>Parvularculales</taxon>
        <taxon>Parvularculaceae</taxon>
        <taxon>Hyphococcus</taxon>
    </lineage>
</organism>
<dbReference type="Proteomes" id="UP001560685">
    <property type="component" value="Unassembled WGS sequence"/>
</dbReference>
<dbReference type="Gene3D" id="3.40.50.1820">
    <property type="entry name" value="alpha/beta hydrolase"/>
    <property type="match status" value="1"/>
</dbReference>
<dbReference type="PRINTS" id="PR00412">
    <property type="entry name" value="EPOXHYDRLASE"/>
</dbReference>
<evidence type="ECO:0000259" key="2">
    <source>
        <dbReference type="Pfam" id="PF00561"/>
    </source>
</evidence>
<gene>
    <name evidence="3" type="ORF">ABFZ84_11305</name>
</gene>
<evidence type="ECO:0000313" key="4">
    <source>
        <dbReference type="Proteomes" id="UP001560685"/>
    </source>
</evidence>
<proteinExistence type="predicted"/>
<dbReference type="GO" id="GO:0016787">
    <property type="term" value="F:hydrolase activity"/>
    <property type="evidence" value="ECO:0007669"/>
    <property type="project" value="UniProtKB-KW"/>
</dbReference>
<dbReference type="InterPro" id="IPR000073">
    <property type="entry name" value="AB_hydrolase_1"/>
</dbReference>
<dbReference type="SUPFAM" id="SSF53474">
    <property type="entry name" value="alpha/beta-Hydrolases"/>
    <property type="match status" value="1"/>
</dbReference>
<name>A0ABV3Z5N8_9PROT</name>